<evidence type="ECO:0000256" key="1">
    <source>
        <dbReference type="SAM" id="MobiDB-lite"/>
    </source>
</evidence>
<dbReference type="PATRIC" id="fig|400772.4.peg.338"/>
<feature type="region of interest" description="Disordered" evidence="1">
    <location>
        <begin position="1"/>
        <end position="33"/>
    </location>
</feature>
<gene>
    <name evidence="2" type="ORF">RR49_00312</name>
</gene>
<evidence type="ECO:0000313" key="2">
    <source>
        <dbReference type="EMBL" id="KJL42014.1"/>
    </source>
</evidence>
<reference evidence="2 3" key="1">
    <citation type="submission" date="2015-02" db="EMBL/GenBank/DDBJ databases">
        <title>Draft genome sequences of ten Microbacterium spp. with emphasis on heavy metal contaminated environments.</title>
        <authorList>
            <person name="Corretto E."/>
        </authorList>
    </citation>
    <scope>NUCLEOTIDE SEQUENCE [LARGE SCALE GENOMIC DNA]</scope>
    <source>
        <strain evidence="2 3">DSM 18659</strain>
    </source>
</reference>
<feature type="compositionally biased region" description="Polar residues" evidence="1">
    <location>
        <begin position="1"/>
        <end position="22"/>
    </location>
</feature>
<dbReference type="STRING" id="400772.RR49_00312"/>
<accession>A0A0F0LXH6</accession>
<proteinExistence type="predicted"/>
<keyword evidence="3" id="KW-1185">Reference proteome</keyword>
<sequence length="140" mass="14761">MLNTSVSPDQGTTLVPSSSSLDQHLGALSRSTQKQVSRGLERLTADVVLAAAQERADAGMALMRAQHSKELAMYVEGAKAELAELHEHGRGLVANTAIHEVTATGALADSVSKAYPIVAPHVWKIVDAQATGSAMTVLRY</sequence>
<dbReference type="RefSeq" id="WP_045246110.1">
    <property type="nucleotide sequence ID" value="NZ_JYIY01000049.1"/>
</dbReference>
<name>A0A0F0LXH6_9MICO</name>
<dbReference type="AlphaFoldDB" id="A0A0F0LXH6"/>
<dbReference type="OrthoDB" id="9911787at2"/>
<dbReference type="EMBL" id="JYIY01000049">
    <property type="protein sequence ID" value="KJL42014.1"/>
    <property type="molecule type" value="Genomic_DNA"/>
</dbReference>
<organism evidence="2 3">
    <name type="scientific">Microbacterium ginsengisoli</name>
    <dbReference type="NCBI Taxonomy" id="400772"/>
    <lineage>
        <taxon>Bacteria</taxon>
        <taxon>Bacillati</taxon>
        <taxon>Actinomycetota</taxon>
        <taxon>Actinomycetes</taxon>
        <taxon>Micrococcales</taxon>
        <taxon>Microbacteriaceae</taxon>
        <taxon>Microbacterium</taxon>
    </lineage>
</organism>
<dbReference type="Proteomes" id="UP000033451">
    <property type="component" value="Unassembled WGS sequence"/>
</dbReference>
<evidence type="ECO:0000313" key="3">
    <source>
        <dbReference type="Proteomes" id="UP000033451"/>
    </source>
</evidence>
<comment type="caution">
    <text evidence="2">The sequence shown here is derived from an EMBL/GenBank/DDBJ whole genome shotgun (WGS) entry which is preliminary data.</text>
</comment>
<protein>
    <submittedName>
        <fullName evidence="2">Uncharacterized protein</fullName>
    </submittedName>
</protein>